<dbReference type="PANTHER" id="PTHR44936">
    <property type="entry name" value="SENSOR PROTEIN CREC"/>
    <property type="match status" value="1"/>
</dbReference>
<feature type="compositionally biased region" description="Low complexity" evidence="12">
    <location>
        <begin position="996"/>
        <end position="1013"/>
    </location>
</feature>
<feature type="compositionally biased region" description="Low complexity" evidence="12">
    <location>
        <begin position="1028"/>
        <end position="1037"/>
    </location>
</feature>
<dbReference type="Pfam" id="PF02518">
    <property type="entry name" value="HATPase_c"/>
    <property type="match status" value="1"/>
</dbReference>
<feature type="compositionally biased region" description="Basic and acidic residues" evidence="12">
    <location>
        <begin position="937"/>
        <end position="950"/>
    </location>
</feature>
<accession>A0A2P4UDG5</accession>
<dbReference type="Pfam" id="PF00672">
    <property type="entry name" value="HAMP"/>
    <property type="match status" value="1"/>
</dbReference>
<evidence type="ECO:0000259" key="16">
    <source>
        <dbReference type="PROSITE" id="PS50906"/>
    </source>
</evidence>
<evidence type="ECO:0000313" key="18">
    <source>
        <dbReference type="Proteomes" id="UP000242367"/>
    </source>
</evidence>
<dbReference type="PROSITE" id="PS50109">
    <property type="entry name" value="HIS_KIN"/>
    <property type="match status" value="1"/>
</dbReference>
<gene>
    <name evidence="17" type="ORF">BTM25_52770</name>
</gene>
<keyword evidence="7" id="KW-0547">Nucleotide-binding</keyword>
<evidence type="ECO:0000256" key="8">
    <source>
        <dbReference type="ARBA" id="ARBA00022777"/>
    </source>
</evidence>
<feature type="domain" description="NIT" evidence="16">
    <location>
        <begin position="86"/>
        <end position="347"/>
    </location>
</feature>
<protein>
    <recommendedName>
        <fullName evidence="3">histidine kinase</fullName>
        <ecNumber evidence="3">2.7.13.3</ecNumber>
    </recommendedName>
</protein>
<dbReference type="SMART" id="SM00387">
    <property type="entry name" value="HATPase_c"/>
    <property type="match status" value="1"/>
</dbReference>
<keyword evidence="13" id="KW-0472">Membrane</keyword>
<dbReference type="InterPro" id="IPR036890">
    <property type="entry name" value="HATPase_C_sf"/>
</dbReference>
<dbReference type="InterPro" id="IPR003594">
    <property type="entry name" value="HATPase_dom"/>
</dbReference>
<dbReference type="RefSeq" id="WP_103565780.1">
    <property type="nucleotide sequence ID" value="NZ_MTBP01000004.1"/>
</dbReference>
<evidence type="ECO:0000256" key="12">
    <source>
        <dbReference type="SAM" id="MobiDB-lite"/>
    </source>
</evidence>
<evidence type="ECO:0000313" key="17">
    <source>
        <dbReference type="EMBL" id="POM23071.1"/>
    </source>
</evidence>
<dbReference type="Gene3D" id="3.30.565.10">
    <property type="entry name" value="Histidine kinase-like ATPase, C-terminal domain"/>
    <property type="match status" value="1"/>
</dbReference>
<evidence type="ECO:0000256" key="9">
    <source>
        <dbReference type="ARBA" id="ARBA00022840"/>
    </source>
</evidence>
<evidence type="ECO:0000256" key="3">
    <source>
        <dbReference type="ARBA" id="ARBA00012438"/>
    </source>
</evidence>
<evidence type="ECO:0000256" key="1">
    <source>
        <dbReference type="ARBA" id="ARBA00000085"/>
    </source>
</evidence>
<dbReference type="GO" id="GO:0004673">
    <property type="term" value="F:protein histidine kinase activity"/>
    <property type="evidence" value="ECO:0007669"/>
    <property type="project" value="UniProtKB-EC"/>
</dbReference>
<keyword evidence="9" id="KW-0067">ATP-binding</keyword>
<keyword evidence="5" id="KW-0808">Transferase</keyword>
<comment type="catalytic activity">
    <reaction evidence="1">
        <text>ATP + protein L-histidine = ADP + protein N-phospho-L-histidine.</text>
        <dbReference type="EC" id="2.7.13.3"/>
    </reaction>
</comment>
<evidence type="ECO:0000256" key="5">
    <source>
        <dbReference type="ARBA" id="ARBA00022679"/>
    </source>
</evidence>
<dbReference type="InterPro" id="IPR013587">
    <property type="entry name" value="Nitrate/nitrite_sensing"/>
</dbReference>
<comment type="caution">
    <text evidence="17">The sequence shown here is derived from an EMBL/GenBank/DDBJ whole genome shotgun (WGS) entry which is preliminary data.</text>
</comment>
<feature type="compositionally biased region" description="Basic and acidic residues" evidence="12">
    <location>
        <begin position="1048"/>
        <end position="1063"/>
    </location>
</feature>
<feature type="compositionally biased region" description="Pro residues" evidence="12">
    <location>
        <begin position="1038"/>
        <end position="1047"/>
    </location>
</feature>
<dbReference type="InterPro" id="IPR005467">
    <property type="entry name" value="His_kinase_dom"/>
</dbReference>
<dbReference type="SUPFAM" id="SSF55874">
    <property type="entry name" value="ATPase domain of HSP90 chaperone/DNA topoisomerase II/histidine kinase"/>
    <property type="match status" value="1"/>
</dbReference>
<feature type="compositionally biased region" description="Basic and acidic residues" evidence="12">
    <location>
        <begin position="1088"/>
        <end position="1100"/>
    </location>
</feature>
<keyword evidence="6 13" id="KW-0812">Transmembrane</keyword>
<dbReference type="GO" id="GO:0005524">
    <property type="term" value="F:ATP binding"/>
    <property type="evidence" value="ECO:0007669"/>
    <property type="project" value="UniProtKB-KW"/>
</dbReference>
<sequence>MRPATERVQVPGPAADPLRDDPVYQPEHRPRGRGLRLGDRRVATRLVLLVLIPGAVAGLLAGLRLHDAMTEAAVYTRIERLATLSDRTAGFVQELEDERDLTVEYLSLPRRKRPAALTALNEQVRDTDRAAAAVRATLGSVHDGDYSEQAGSRLRDLRYRLDTLGTMRKQSGQESKSVTLTLDVYSQLVGSLVDLDDLVAQGSPDAVLAEDARAFAALARAKDFASQERARLNITILAGRFATPSEREELQSLHAQRESQIALFGETASTAQRRRYEDVVTGADIGQTELMYQQAMIRSGTSPNLSVAPLRPRDAVQWVKASSTRLEQMRTAERSVIQSLVDRSRGLKHDAWQAAITDGALLLAGLVLAALATLAVARSLVRPLRRLQVGALEVADNRLPSLVDRLRDPGAASGGIEVEPIDVHTADEIGQVARAFDEVHREAVRLAADEAVLRGNINAMFVNLSRRSQTLIEQQLQLIEELEQGERDEDQLAHLFRLDHLATRMRRNCENLLVLGGQDQVRRRTRPVPLIDVVRASLSEVEQYERVALTVRTDMTVAGAAVNDLVHLLAELVDNATEFSDRRTKVTISGQQLSGGGAMLQITDNGVGMADDELDEANRRLASPPVIDFSAARRMGLFVVGRLAVRHGIRVELRAAQGGGTTAFVLLPASVIAAAEPGGPRGYGTGAGLPEAEPALLGAAGTASAGTGGLPALGPRPAARDSGQFPATGPFASLAGDSGRFPAGPEDAGRRSTGRADTGQFPAVPGDTGQFPALPGNTFSAMPGTTGQFPAQRGDTGSFPAVSGDTGQFPAQRGDTGSFDTGRFPAQRGDTGQFPAARDTGRFPSAPGETGSLPSLETAPLPVVGDGTGPRSEPSGERRPASDLPVRTPGARLPGRDRQSAPGEDLFRPAGTTDAPEPQTRPFTWDSGPLQTFPDEGPERPRRPEARPEPAEPAPPAPPGPPAHRSPIFDAMRSEWFLSRPEAPRDDPARGWDSPADAGFRAAESAASPAGSGRTAAGLPKRVPGRNRVPGAVARPGAPDPGAPPAPPEREHGVSAAAVRERFAGLQRGVRKGRAETRGAGAEGDNDVPSHHDGETGGSR</sequence>
<evidence type="ECO:0000256" key="2">
    <source>
        <dbReference type="ARBA" id="ARBA00004370"/>
    </source>
</evidence>
<evidence type="ECO:0000256" key="7">
    <source>
        <dbReference type="ARBA" id="ARBA00022741"/>
    </source>
</evidence>
<keyword evidence="10 13" id="KW-1133">Transmembrane helix</keyword>
<evidence type="ECO:0000259" key="14">
    <source>
        <dbReference type="PROSITE" id="PS50109"/>
    </source>
</evidence>
<dbReference type="Pfam" id="PF08376">
    <property type="entry name" value="NIT"/>
    <property type="match status" value="1"/>
</dbReference>
<keyword evidence="8 17" id="KW-0418">Kinase</keyword>
<dbReference type="EC" id="2.7.13.3" evidence="3"/>
<proteinExistence type="predicted"/>
<organism evidence="17 18">
    <name type="scientific">Actinomadura rubteroloni</name>
    <dbReference type="NCBI Taxonomy" id="1926885"/>
    <lineage>
        <taxon>Bacteria</taxon>
        <taxon>Bacillati</taxon>
        <taxon>Actinomycetota</taxon>
        <taxon>Actinomycetes</taxon>
        <taxon>Streptosporangiales</taxon>
        <taxon>Thermomonosporaceae</taxon>
        <taxon>Actinomadura</taxon>
    </lineage>
</organism>
<feature type="region of interest" description="Disordered" evidence="12">
    <location>
        <begin position="700"/>
        <end position="1100"/>
    </location>
</feature>
<evidence type="ECO:0000256" key="10">
    <source>
        <dbReference type="ARBA" id="ARBA00022989"/>
    </source>
</evidence>
<dbReference type="SMART" id="SM00304">
    <property type="entry name" value="HAMP"/>
    <property type="match status" value="1"/>
</dbReference>
<evidence type="ECO:0000256" key="13">
    <source>
        <dbReference type="SAM" id="Phobius"/>
    </source>
</evidence>
<dbReference type="PANTHER" id="PTHR44936:SF9">
    <property type="entry name" value="SENSOR PROTEIN CREC"/>
    <property type="match status" value="1"/>
</dbReference>
<dbReference type="Gene3D" id="6.10.340.10">
    <property type="match status" value="1"/>
</dbReference>
<dbReference type="PROSITE" id="PS50885">
    <property type="entry name" value="HAMP"/>
    <property type="match status" value="1"/>
</dbReference>
<evidence type="ECO:0000256" key="11">
    <source>
        <dbReference type="ARBA" id="ARBA00023012"/>
    </source>
</evidence>
<feature type="domain" description="HAMP" evidence="15">
    <location>
        <begin position="378"/>
        <end position="448"/>
    </location>
</feature>
<dbReference type="InterPro" id="IPR050980">
    <property type="entry name" value="2C_sensor_his_kinase"/>
</dbReference>
<dbReference type="CDD" id="cd06225">
    <property type="entry name" value="HAMP"/>
    <property type="match status" value="1"/>
</dbReference>
<name>A0A2P4UDG5_9ACTN</name>
<feature type="compositionally biased region" description="Pro residues" evidence="12">
    <location>
        <begin position="951"/>
        <end position="964"/>
    </location>
</feature>
<reference evidence="17 18" key="1">
    <citation type="journal article" date="2017" name="Chemistry">
        <title>Isolation, Biosynthesis and Chemical Modifications of Rubterolones A-F: Rare Tropolone Alkaloids from Actinomadura sp. 5-2.</title>
        <authorList>
            <person name="Guo H."/>
            <person name="Benndorf R."/>
            <person name="Leichnitz D."/>
            <person name="Klassen J.L."/>
            <person name="Vollmers J."/>
            <person name="Gorls H."/>
            <person name="Steinacker M."/>
            <person name="Weigel C."/>
            <person name="Dahse H.M."/>
            <person name="Kaster A.K."/>
            <person name="de Beer Z.W."/>
            <person name="Poulsen M."/>
            <person name="Beemelmanns C."/>
        </authorList>
    </citation>
    <scope>NUCLEOTIDE SEQUENCE [LARGE SCALE GENOMIC DNA]</scope>
    <source>
        <strain evidence="17 18">5-2</strain>
    </source>
</reference>
<dbReference type="EMBL" id="MTBP01000004">
    <property type="protein sequence ID" value="POM23071.1"/>
    <property type="molecule type" value="Genomic_DNA"/>
</dbReference>
<evidence type="ECO:0000256" key="4">
    <source>
        <dbReference type="ARBA" id="ARBA00022553"/>
    </source>
</evidence>
<dbReference type="GO" id="GO:0000160">
    <property type="term" value="P:phosphorelay signal transduction system"/>
    <property type="evidence" value="ECO:0007669"/>
    <property type="project" value="UniProtKB-KW"/>
</dbReference>
<dbReference type="InterPro" id="IPR010910">
    <property type="entry name" value="Nitrate/nitrite_sensing_bac"/>
</dbReference>
<feature type="compositionally biased region" description="Basic and acidic residues" evidence="12">
    <location>
        <begin position="17"/>
        <end position="29"/>
    </location>
</feature>
<evidence type="ECO:0000259" key="15">
    <source>
        <dbReference type="PROSITE" id="PS50885"/>
    </source>
</evidence>
<evidence type="ECO:0000256" key="6">
    <source>
        <dbReference type="ARBA" id="ARBA00022692"/>
    </source>
</evidence>
<dbReference type="AlphaFoldDB" id="A0A2P4UDG5"/>
<feature type="transmembrane region" description="Helical" evidence="13">
    <location>
        <begin position="42"/>
        <end position="63"/>
    </location>
</feature>
<dbReference type="GO" id="GO:0016020">
    <property type="term" value="C:membrane"/>
    <property type="evidence" value="ECO:0007669"/>
    <property type="project" value="UniProtKB-SubCell"/>
</dbReference>
<dbReference type="Proteomes" id="UP000242367">
    <property type="component" value="Unassembled WGS sequence"/>
</dbReference>
<keyword evidence="4" id="KW-0597">Phosphoprotein</keyword>
<keyword evidence="18" id="KW-1185">Reference proteome</keyword>
<feature type="domain" description="Histidine kinase" evidence="14">
    <location>
        <begin position="463"/>
        <end position="671"/>
    </location>
</feature>
<comment type="subcellular location">
    <subcellularLocation>
        <location evidence="2">Membrane</location>
    </subcellularLocation>
</comment>
<dbReference type="InterPro" id="IPR003660">
    <property type="entry name" value="HAMP_dom"/>
</dbReference>
<dbReference type="PROSITE" id="PS50906">
    <property type="entry name" value="NIT"/>
    <property type="match status" value="1"/>
</dbReference>
<keyword evidence="11" id="KW-0902">Two-component regulatory system</keyword>
<feature type="compositionally biased region" description="Polar residues" evidence="12">
    <location>
        <begin position="777"/>
        <end position="789"/>
    </location>
</feature>
<feature type="region of interest" description="Disordered" evidence="12">
    <location>
        <begin position="1"/>
        <end position="36"/>
    </location>
</feature>